<name>A0ABV4BRX9_9CLOT</name>
<dbReference type="Proteomes" id="UP001564657">
    <property type="component" value="Unassembled WGS sequence"/>
</dbReference>
<sequence>MELFGYVDPQDENPLVVSASLSLQPPEVLIGGRNEIQYEVAVRDGEPVHIRVEYGIYFVKAEGRHSENPFCYPIKPYLAARI</sequence>
<evidence type="ECO:0000313" key="2">
    <source>
        <dbReference type="Proteomes" id="UP001564657"/>
    </source>
</evidence>
<dbReference type="EMBL" id="JBGEWD010000020">
    <property type="protein sequence ID" value="MEY8001532.1"/>
    <property type="molecule type" value="Genomic_DNA"/>
</dbReference>
<comment type="caution">
    <text evidence="1">The sequence shown here is derived from an EMBL/GenBank/DDBJ whole genome shotgun (WGS) entry which is preliminary data.</text>
</comment>
<keyword evidence="2" id="KW-1185">Reference proteome</keyword>
<evidence type="ECO:0000313" key="1">
    <source>
        <dbReference type="EMBL" id="MEY8001532.1"/>
    </source>
</evidence>
<accession>A0ABV4BRX9</accession>
<reference evidence="1 2" key="1">
    <citation type="submission" date="2024-08" db="EMBL/GenBank/DDBJ databases">
        <title>Clostridium lapicellarii sp. nov., and Clostridium renhuaiense sp. nov., two species isolated from the mud in a fermentation cellar used for producing sauce-flavour Chinese liquors.</title>
        <authorList>
            <person name="Yang F."/>
            <person name="Wang H."/>
            <person name="Chen L.Q."/>
            <person name="Zhou N."/>
            <person name="Lu J.J."/>
            <person name="Pu X.X."/>
            <person name="Wan B."/>
            <person name="Wang L."/>
            <person name="Liu S.J."/>
        </authorList>
    </citation>
    <scope>NUCLEOTIDE SEQUENCE [LARGE SCALE GENOMIC DNA]</scope>
    <source>
        <strain evidence="1 2">MT-5</strain>
    </source>
</reference>
<protein>
    <submittedName>
        <fullName evidence="1">Uncharacterized protein</fullName>
    </submittedName>
</protein>
<gene>
    <name evidence="1" type="ORF">AB8U03_15280</name>
</gene>
<dbReference type="RefSeq" id="WP_369705427.1">
    <property type="nucleotide sequence ID" value="NZ_JBGEWD010000020.1"/>
</dbReference>
<proteinExistence type="predicted"/>
<organism evidence="1 2">
    <name type="scientific">Clostridium moutaii</name>
    <dbReference type="NCBI Taxonomy" id="3240932"/>
    <lineage>
        <taxon>Bacteria</taxon>
        <taxon>Bacillati</taxon>
        <taxon>Bacillota</taxon>
        <taxon>Clostridia</taxon>
        <taxon>Eubacteriales</taxon>
        <taxon>Clostridiaceae</taxon>
        <taxon>Clostridium</taxon>
    </lineage>
</organism>